<dbReference type="PANTHER" id="PTHR42648">
    <property type="entry name" value="TRANSPOSASE, PUTATIVE-RELATED"/>
    <property type="match status" value="1"/>
</dbReference>
<dbReference type="EnsemblPlants" id="Bra008641.1">
    <property type="protein sequence ID" value="Bra008641.1-P"/>
    <property type="gene ID" value="Bra008641"/>
</dbReference>
<reference evidence="9" key="3">
    <citation type="submission" date="2023-03" db="UniProtKB">
        <authorList>
            <consortium name="EnsemblPlants"/>
        </authorList>
    </citation>
    <scope>IDENTIFICATION</scope>
    <source>
        <strain evidence="9">cv. Chiifu-401-42</strain>
    </source>
</reference>
<accession>M4CWP4</accession>
<dbReference type="Pfam" id="PF00665">
    <property type="entry name" value="rve"/>
    <property type="match status" value="1"/>
</dbReference>
<feature type="compositionally biased region" description="Low complexity" evidence="6">
    <location>
        <begin position="202"/>
        <end position="223"/>
    </location>
</feature>
<evidence type="ECO:0000313" key="9">
    <source>
        <dbReference type="EnsemblPlants" id="Bra008641.1-P"/>
    </source>
</evidence>
<feature type="domain" description="CCHC-type" evidence="7">
    <location>
        <begin position="171"/>
        <end position="184"/>
    </location>
</feature>
<dbReference type="GO" id="GO:0006508">
    <property type="term" value="P:proteolysis"/>
    <property type="evidence" value="ECO:0007669"/>
    <property type="project" value="UniProtKB-KW"/>
</dbReference>
<dbReference type="CDD" id="cd09272">
    <property type="entry name" value="RNase_HI_RT_Ty1"/>
    <property type="match status" value="1"/>
</dbReference>
<dbReference type="GO" id="GO:0008270">
    <property type="term" value="F:zinc ion binding"/>
    <property type="evidence" value="ECO:0007669"/>
    <property type="project" value="UniProtKB-KW"/>
</dbReference>
<evidence type="ECO:0000256" key="1">
    <source>
        <dbReference type="ARBA" id="ARBA00022670"/>
    </source>
</evidence>
<keyword evidence="2" id="KW-0479">Metal-binding</keyword>
<evidence type="ECO:0000256" key="4">
    <source>
        <dbReference type="ARBA" id="ARBA00022801"/>
    </source>
</evidence>
<feature type="region of interest" description="Disordered" evidence="6">
    <location>
        <begin position="200"/>
        <end position="233"/>
    </location>
</feature>
<dbReference type="InterPro" id="IPR001878">
    <property type="entry name" value="Znf_CCHC"/>
</dbReference>
<dbReference type="SUPFAM" id="SSF56672">
    <property type="entry name" value="DNA/RNA polymerases"/>
    <property type="match status" value="1"/>
</dbReference>
<evidence type="ECO:0000313" key="10">
    <source>
        <dbReference type="Proteomes" id="UP000011750"/>
    </source>
</evidence>
<dbReference type="InterPro" id="IPR001584">
    <property type="entry name" value="Integrase_cat-core"/>
</dbReference>
<evidence type="ECO:0000256" key="2">
    <source>
        <dbReference type="ARBA" id="ARBA00022723"/>
    </source>
</evidence>
<dbReference type="Gramene" id="Bra008641.1">
    <property type="protein sequence ID" value="Bra008641.1-P"/>
    <property type="gene ID" value="Bra008641"/>
</dbReference>
<keyword evidence="10" id="KW-1185">Reference proteome</keyword>
<reference evidence="9 10" key="1">
    <citation type="journal article" date="2011" name="Nat. Genet.">
        <title>The genome of the mesopolyploid crop species Brassica rapa.</title>
        <authorList>
            <consortium name="Brassica rapa Genome Sequencing Project Consortium"/>
            <person name="Wang X."/>
            <person name="Wang H."/>
            <person name="Wang J."/>
            <person name="Sun R."/>
            <person name="Wu J."/>
            <person name="Liu S."/>
            <person name="Bai Y."/>
            <person name="Mun J.H."/>
            <person name="Bancroft I."/>
            <person name="Cheng F."/>
            <person name="Huang S."/>
            <person name="Li X."/>
            <person name="Hua W."/>
            <person name="Wang J."/>
            <person name="Wang X."/>
            <person name="Freeling M."/>
            <person name="Pires J.C."/>
            <person name="Paterson A.H."/>
            <person name="Chalhoub B."/>
            <person name="Wang B."/>
            <person name="Hayward A."/>
            <person name="Sharpe A.G."/>
            <person name="Park B.S."/>
            <person name="Weisshaar B."/>
            <person name="Liu B."/>
            <person name="Li B."/>
            <person name="Liu B."/>
            <person name="Tong C."/>
            <person name="Song C."/>
            <person name="Duran C."/>
            <person name="Peng C."/>
            <person name="Geng C."/>
            <person name="Koh C."/>
            <person name="Lin C."/>
            <person name="Edwards D."/>
            <person name="Mu D."/>
            <person name="Shen D."/>
            <person name="Soumpourou E."/>
            <person name="Li F."/>
            <person name="Fraser F."/>
            <person name="Conant G."/>
            <person name="Lassalle G."/>
            <person name="King G.J."/>
            <person name="Bonnema G."/>
            <person name="Tang H."/>
            <person name="Wang H."/>
            <person name="Belcram H."/>
            <person name="Zhou H."/>
            <person name="Hirakawa H."/>
            <person name="Abe H."/>
            <person name="Guo H."/>
            <person name="Wang H."/>
            <person name="Jin H."/>
            <person name="Parkin I.A."/>
            <person name="Batley J."/>
            <person name="Kim J.S."/>
            <person name="Just J."/>
            <person name="Li J."/>
            <person name="Xu J."/>
            <person name="Deng J."/>
            <person name="Kim J.A."/>
            <person name="Li J."/>
            <person name="Yu J."/>
            <person name="Meng J."/>
            <person name="Wang J."/>
            <person name="Min J."/>
            <person name="Poulain J."/>
            <person name="Wang J."/>
            <person name="Hatakeyama K."/>
            <person name="Wu K."/>
            <person name="Wang L."/>
            <person name="Fang L."/>
            <person name="Trick M."/>
            <person name="Links M.G."/>
            <person name="Zhao M."/>
            <person name="Jin M."/>
            <person name="Ramchiary N."/>
            <person name="Drou N."/>
            <person name="Berkman P.J."/>
            <person name="Cai Q."/>
            <person name="Huang Q."/>
            <person name="Li R."/>
            <person name="Tabata S."/>
            <person name="Cheng S."/>
            <person name="Zhang S."/>
            <person name="Zhang S."/>
            <person name="Huang S."/>
            <person name="Sato S."/>
            <person name="Sun S."/>
            <person name="Kwon S.J."/>
            <person name="Choi S.R."/>
            <person name="Lee T.H."/>
            <person name="Fan W."/>
            <person name="Zhao X."/>
            <person name="Tan X."/>
            <person name="Xu X."/>
            <person name="Wang Y."/>
            <person name="Qiu Y."/>
            <person name="Yin Y."/>
            <person name="Li Y."/>
            <person name="Du Y."/>
            <person name="Liao Y."/>
            <person name="Lim Y."/>
            <person name="Narusaka Y."/>
            <person name="Wang Y."/>
            <person name="Wang Z."/>
            <person name="Li Z."/>
            <person name="Wang Z."/>
            <person name="Xiong Z."/>
            <person name="Zhang Z."/>
        </authorList>
    </citation>
    <scope>NUCLEOTIDE SEQUENCE [LARGE SCALE GENOMIC DNA]</scope>
    <source>
        <strain evidence="9 10">cv. Chiifu-401-42</strain>
    </source>
</reference>
<protein>
    <submittedName>
        <fullName evidence="9">Uncharacterized protein</fullName>
    </submittedName>
</protein>
<feature type="region of interest" description="Disordered" evidence="6">
    <location>
        <begin position="144"/>
        <end position="173"/>
    </location>
</feature>
<dbReference type="GO" id="GO:0015074">
    <property type="term" value="P:DNA integration"/>
    <property type="evidence" value="ECO:0007669"/>
    <property type="project" value="InterPro"/>
</dbReference>
<evidence type="ECO:0000259" key="7">
    <source>
        <dbReference type="PROSITE" id="PS50158"/>
    </source>
</evidence>
<dbReference type="PANTHER" id="PTHR42648:SF31">
    <property type="entry name" value="RNA-DIRECTED DNA POLYMERASE"/>
    <property type="match status" value="1"/>
</dbReference>
<proteinExistence type="predicted"/>
<dbReference type="Pfam" id="PF07727">
    <property type="entry name" value="RVT_2"/>
    <property type="match status" value="1"/>
</dbReference>
<dbReference type="PROSITE" id="PS50158">
    <property type="entry name" value="ZF_CCHC"/>
    <property type="match status" value="1"/>
</dbReference>
<dbReference type="STRING" id="51351.M4CWP4"/>
<dbReference type="InterPro" id="IPR025724">
    <property type="entry name" value="GAG-pre-integrase_dom"/>
</dbReference>
<dbReference type="Pfam" id="PF25597">
    <property type="entry name" value="SH3_retrovirus"/>
    <property type="match status" value="1"/>
</dbReference>
<dbReference type="OMA" id="HELWTHI"/>
<dbReference type="SUPFAM" id="SSF53098">
    <property type="entry name" value="Ribonuclease H-like"/>
    <property type="match status" value="1"/>
</dbReference>
<keyword evidence="5" id="KW-0862">Zinc</keyword>
<dbReference type="InterPro" id="IPR036875">
    <property type="entry name" value="Znf_CCHC_sf"/>
</dbReference>
<dbReference type="InterPro" id="IPR013103">
    <property type="entry name" value="RVT_2"/>
</dbReference>
<dbReference type="HOGENOM" id="CLU_001650_5_0_1"/>
<dbReference type="eggNOG" id="KOG0017">
    <property type="taxonomic scope" value="Eukaryota"/>
</dbReference>
<dbReference type="GO" id="GO:0003676">
    <property type="term" value="F:nucleic acid binding"/>
    <property type="evidence" value="ECO:0007669"/>
    <property type="project" value="InterPro"/>
</dbReference>
<sequence>MKLTIDENIAASMAHIDDSHELWTHIQKRFGVKNGQRVQRLKTELANCRQKGVAIEAYYGKLSQLWRSLADYQKAKTMEEVRKEREEDKLHQFLMGLDETLYGGVKSSLLSRVPLPTLEEAYNTLIQDEESKLVGRLNEERTDVASFAVQTNPRPSRSSTDTRGPYENKTCSNCGKKGHTSENCFRLIGYPEWYEVEKQKNRTGASRGNNGAGRGSTSQAAGRGSAGTGRGSAAANHVAVATNVSSSPLTSADRVGLTGLSDDQWKTLVHMLNERKAPSTEPRSGKTSVESWIIDSGATNHMTGTCDFLADIGDMAPVLIKLPDGRFTTSTKQGRVRLGPALSLEQVFFVDGLHCHLISVSQLTRNRGCVAQVTDRLCILQDRISRMLIGVGEQENGLYFFRGMEMAAAMQRSSSLSPDVWHTRLGHPSSKALKLFQFSDFSTFDSKKCEICIRAKQTRDVFPLSINKTSFAFELIHCDLWGPYRTTAICGSRYFLTILDDYSRAVWIYLLPSKTEAPKHLRNFVALVQRQFSSQVKTVRSDNGSEFICLSDFFAEKGIVHETSCVGTPQQNGRVERKHRHILNTARALRFQANLPTEFWGFCALTAGYLINRTPTPLLQGKTPFEVIYNRPPPLDHLRVFGCVCYVHNQKHGGDKFENRGNKSIFIGYPFAKKGWRVYNIETGRVTVSRDVVFLETEFGFSSLPISVTPAEPLEQITPVDSFEPEHTLTEVASPINLDASTSSGVNVSDSADNLEVSSQPILSSVVDAETISTDRRQETTVITDHAAEPSVTSPAEVISLPEPELLGRGMRQKKQPTRLADYVTNLIHDPQPSTTPYPLDNYLSSEQFSENYQAFLGIIMSAVEPRSYAEAILDEKWRFAVTHEIDSLEDQGTWTVEALPPGKKALGCKWVFKIKFRADGTIERYKARLVVLGNNQTEGIDYNETFAPVAKMVTVRTFLQQAASLNWEVHQMDVHNAFLHGDLEEEVYMQFPPGFRTNDKTKVCRLRKSLYGLKQAPRCWFAKLGTALKDYGFEQNRSDYSLFVYTAAGVRLHVLVYVDDLIVAGNNVTVISKFKQYLSKQFHMKDLGILKYFLGIEVARSPMGIYLCQRKYAVDIIAETGLLGVKPVAFPLEQNHKLARVKDNAISDPSRYRRLIGRLIYLGVTRPELSYAIHILSQFMNDPQEEHWTAALRVVRYLKNSPGQGILLRADTELKLIGWCDSDWGGCPITHRSLTGWFIQLGGSPVSWKTKKHDVVSRSSAEAEYRAMADTVSEILWFRELLPAMGIPCTEPTLLYSDSLSAINLAANPVYHARTKHVGNDCHFIRDEIIRGRIATKHVSTKSQLADIMTKALGRREFEAFLLKLGVCNLHTPS</sequence>
<dbReference type="Proteomes" id="UP000011750">
    <property type="component" value="Chromosome A10"/>
</dbReference>
<evidence type="ECO:0000256" key="5">
    <source>
        <dbReference type="PROSITE-ProRule" id="PRU00047"/>
    </source>
</evidence>
<dbReference type="InterPro" id="IPR039537">
    <property type="entry name" value="Retrotran_Ty1/copia-like"/>
</dbReference>
<dbReference type="PROSITE" id="PS50994">
    <property type="entry name" value="INTEGRASE"/>
    <property type="match status" value="1"/>
</dbReference>
<dbReference type="SUPFAM" id="SSF57756">
    <property type="entry name" value="Retrovirus zinc finger-like domains"/>
    <property type="match status" value="1"/>
</dbReference>
<dbReference type="GO" id="GO:0004190">
    <property type="term" value="F:aspartic-type endopeptidase activity"/>
    <property type="evidence" value="ECO:0007669"/>
    <property type="project" value="UniProtKB-KW"/>
</dbReference>
<dbReference type="InterPro" id="IPR043502">
    <property type="entry name" value="DNA/RNA_pol_sf"/>
</dbReference>
<dbReference type="Pfam" id="PF13976">
    <property type="entry name" value="gag_pre-integrs"/>
    <property type="match status" value="1"/>
</dbReference>
<name>M4CWP4_BRACM</name>
<keyword evidence="3" id="KW-0064">Aspartyl protease</keyword>
<organism evidence="9 10">
    <name type="scientific">Brassica campestris</name>
    <name type="common">Field mustard</name>
    <dbReference type="NCBI Taxonomy" id="3711"/>
    <lineage>
        <taxon>Eukaryota</taxon>
        <taxon>Viridiplantae</taxon>
        <taxon>Streptophyta</taxon>
        <taxon>Embryophyta</taxon>
        <taxon>Tracheophyta</taxon>
        <taxon>Spermatophyta</taxon>
        <taxon>Magnoliopsida</taxon>
        <taxon>eudicotyledons</taxon>
        <taxon>Gunneridae</taxon>
        <taxon>Pentapetalae</taxon>
        <taxon>rosids</taxon>
        <taxon>malvids</taxon>
        <taxon>Brassicales</taxon>
        <taxon>Brassicaceae</taxon>
        <taxon>Brassiceae</taxon>
        <taxon>Brassica</taxon>
    </lineage>
</organism>
<feature type="compositionally biased region" description="Polar residues" evidence="6">
    <location>
        <begin position="148"/>
        <end position="162"/>
    </location>
</feature>
<evidence type="ECO:0000256" key="3">
    <source>
        <dbReference type="ARBA" id="ARBA00022750"/>
    </source>
</evidence>
<keyword evidence="1" id="KW-0645">Protease</keyword>
<dbReference type="InterPro" id="IPR054722">
    <property type="entry name" value="PolX-like_BBD"/>
</dbReference>
<evidence type="ECO:0000256" key="6">
    <source>
        <dbReference type="SAM" id="MobiDB-lite"/>
    </source>
</evidence>
<dbReference type="InterPro" id="IPR012337">
    <property type="entry name" value="RNaseH-like_sf"/>
</dbReference>
<reference evidence="9 10" key="2">
    <citation type="journal article" date="2018" name="Hortic Res">
        <title>Improved Brassica rapa reference genome by single-molecule sequencing and chromosome conformation capture technologies.</title>
        <authorList>
            <person name="Zhang L."/>
            <person name="Cai X."/>
            <person name="Wu J."/>
            <person name="Liu M."/>
            <person name="Grob S."/>
            <person name="Cheng F."/>
            <person name="Liang J."/>
            <person name="Cai C."/>
            <person name="Liu Z."/>
            <person name="Liu B."/>
            <person name="Wang F."/>
            <person name="Li S."/>
            <person name="Liu F."/>
            <person name="Li X."/>
            <person name="Cheng L."/>
            <person name="Yang W."/>
            <person name="Li M.H."/>
            <person name="Grossniklaus U."/>
            <person name="Zheng H."/>
            <person name="Wang X."/>
        </authorList>
    </citation>
    <scope>NUCLEOTIDE SEQUENCE [LARGE SCALE GENOMIC DNA]</scope>
    <source>
        <strain evidence="9 10">cv. Chiifu-401-42</strain>
    </source>
</reference>
<feature type="domain" description="Integrase catalytic" evidence="8">
    <location>
        <begin position="459"/>
        <end position="632"/>
    </location>
</feature>
<dbReference type="InParanoid" id="M4CWP4"/>
<dbReference type="InterPro" id="IPR057670">
    <property type="entry name" value="SH3_retrovirus"/>
</dbReference>
<evidence type="ECO:0000259" key="8">
    <source>
        <dbReference type="PROSITE" id="PS50994"/>
    </source>
</evidence>
<keyword evidence="5" id="KW-0863">Zinc-finger</keyword>
<dbReference type="InterPro" id="IPR036397">
    <property type="entry name" value="RNaseH_sf"/>
</dbReference>
<dbReference type="Gene3D" id="3.30.420.10">
    <property type="entry name" value="Ribonuclease H-like superfamily/Ribonuclease H"/>
    <property type="match status" value="1"/>
</dbReference>
<dbReference type="Pfam" id="PF22936">
    <property type="entry name" value="Pol_BBD"/>
    <property type="match status" value="1"/>
</dbReference>
<keyword evidence="4" id="KW-0378">Hydrolase</keyword>